<evidence type="ECO:0000259" key="1">
    <source>
        <dbReference type="Pfam" id="PF14742"/>
    </source>
</evidence>
<dbReference type="InterPro" id="IPR054491">
    <property type="entry name" value="MGH1-like_GH"/>
</dbReference>
<evidence type="ECO:0000313" key="4">
    <source>
        <dbReference type="Proteomes" id="UP000654345"/>
    </source>
</evidence>
<dbReference type="Gene3D" id="1.50.10.10">
    <property type="match status" value="1"/>
</dbReference>
<dbReference type="RefSeq" id="WP_201370158.1">
    <property type="nucleotide sequence ID" value="NZ_BNJG01000001.1"/>
</dbReference>
<evidence type="ECO:0000259" key="2">
    <source>
        <dbReference type="Pfam" id="PF22422"/>
    </source>
</evidence>
<proteinExistence type="predicted"/>
<dbReference type="Pfam" id="PF14742">
    <property type="entry name" value="GDE_N_bis"/>
    <property type="match status" value="1"/>
</dbReference>
<dbReference type="Pfam" id="PF22422">
    <property type="entry name" value="MGH1-like_GH"/>
    <property type="match status" value="1"/>
</dbReference>
<dbReference type="InterPro" id="IPR012341">
    <property type="entry name" value="6hp_glycosidase-like_sf"/>
</dbReference>
<organism evidence="3 4">
    <name type="scientific">Ktedonobacter robiniae</name>
    <dbReference type="NCBI Taxonomy" id="2778365"/>
    <lineage>
        <taxon>Bacteria</taxon>
        <taxon>Bacillati</taxon>
        <taxon>Chloroflexota</taxon>
        <taxon>Ktedonobacteria</taxon>
        <taxon>Ktedonobacterales</taxon>
        <taxon>Ktedonobacteraceae</taxon>
        <taxon>Ktedonobacter</taxon>
    </lineage>
</organism>
<dbReference type="InterPro" id="IPR008928">
    <property type="entry name" value="6-hairpin_glycosidase_sf"/>
</dbReference>
<dbReference type="Proteomes" id="UP000654345">
    <property type="component" value="Unassembled WGS sequence"/>
</dbReference>
<dbReference type="SUPFAM" id="SSF48208">
    <property type="entry name" value="Six-hairpin glycosidases"/>
    <property type="match status" value="1"/>
</dbReference>
<gene>
    <name evidence="3" type="ORF">KSB_17910</name>
</gene>
<accession>A0ABQ3UKP8</accession>
<reference evidence="3 4" key="1">
    <citation type="journal article" date="2021" name="Int. J. Syst. Evol. Microbiol.">
        <title>Reticulibacter mediterranei gen. nov., sp. nov., within the new family Reticulibacteraceae fam. nov., and Ktedonospora formicarum gen. nov., sp. nov., Ktedonobacter robiniae sp. nov., Dictyobacter formicarum sp. nov. and Dictyobacter arantiisoli sp. nov., belonging to the class Ktedonobacteria.</title>
        <authorList>
            <person name="Yabe S."/>
            <person name="Zheng Y."/>
            <person name="Wang C.M."/>
            <person name="Sakai Y."/>
            <person name="Abe K."/>
            <person name="Yokota A."/>
            <person name="Donadio S."/>
            <person name="Cavaletti L."/>
            <person name="Monciardini P."/>
        </authorList>
    </citation>
    <scope>NUCLEOTIDE SEQUENCE [LARGE SCALE GENOMIC DNA]</scope>
    <source>
        <strain evidence="3 4">SOSP1-30</strain>
    </source>
</reference>
<dbReference type="EMBL" id="BNJG01000001">
    <property type="protein sequence ID" value="GHO53316.1"/>
    <property type="molecule type" value="Genomic_DNA"/>
</dbReference>
<name>A0ABQ3UKP8_9CHLR</name>
<dbReference type="InterPro" id="IPR032856">
    <property type="entry name" value="GDE_N_bis"/>
</dbReference>
<evidence type="ECO:0000313" key="3">
    <source>
        <dbReference type="EMBL" id="GHO53316.1"/>
    </source>
</evidence>
<feature type="domain" description="Mannosylglycerate hydrolase MGH1-like glycoside hydrolase" evidence="2">
    <location>
        <begin position="372"/>
        <end position="619"/>
    </location>
</feature>
<keyword evidence="4" id="KW-1185">Reference proteome</keyword>
<protein>
    <submittedName>
        <fullName evidence="3">Amylo-alpha-1,6-glucosidase</fullName>
    </submittedName>
</protein>
<sequence length="723" mass="82541">MTDHKPDVLLLPAEEGPDGAFKQPEIVEEKAHSSATHITLKSGDAFLVANIRGDLLGANQAMGLYWHGTRFLRESNFFLEGHPLAMLSHHISPAGLASQVDLTNPALRVDADTFIEQGEIYVSRLLELHNEELIQTFTITSFRELPQPLRFSLKFGSDFCDLFEVRGLKREERGQLQPAQLTDKGVTLSYIGRDQVTRETQITFTPHSKYISEDRVHWSLQLERGKPVVLQMRAQLRELNAERFAKHIEVEGVHPLERPTIHTDDYLLNRLLKRGMDDLLMLCTLTPYGYYPYAGIPWFSCPFGRDGLITCLQYLPWFPQVARGTLAFLAMHQGTKTDDFTEEEPGKMLHEMRTGEMANCREIPYVPYYGSIDVTPLFLITLGEYIRWTNDLDFLRQLWPNAQLAARWMIEYGDKDGDGFLEYHRILDSGILNQGWKDSWDSTSHENGELARSPIALSEVQGYAFAAYRNMHYLAGRLGYQDEAERWEQKASEFQANFMRTFWWEEEQSIYIALDREKKPCKTVSSNAGQCLWSGIVPKEQAKLVIERLMREDMFNGWGMRTLSANAIRYNPMSYHNGSVWPHDTAMVGAGFARYGGKSEASQLLKGLYQASQHFEDARLPELFCGFIQREGFGPTRYPVACSPQAWATGAPGQIFNALLGLRADAEQKRLVLEQPTLPSWVNMLEVRGIYIGDQHVHFHVHRHGSQIEVQPGTENEIEIIVN</sequence>
<feature type="domain" description="Putative glycogen debranching enzyme N-terminal" evidence="1">
    <location>
        <begin position="40"/>
        <end position="232"/>
    </location>
</feature>
<comment type="caution">
    <text evidence="3">The sequence shown here is derived from an EMBL/GenBank/DDBJ whole genome shotgun (WGS) entry which is preliminary data.</text>
</comment>